<dbReference type="KEGG" id="eiv:EIN_396910"/>
<keyword evidence="14" id="KW-1185">Reference proteome</keyword>
<evidence type="ECO:0000256" key="6">
    <source>
        <dbReference type="ARBA" id="ARBA00022722"/>
    </source>
</evidence>
<evidence type="ECO:0000256" key="9">
    <source>
        <dbReference type="ARBA" id="ARBA00022801"/>
    </source>
</evidence>
<dbReference type="InterPro" id="IPR036866">
    <property type="entry name" value="RibonucZ/Hydroxyglut_hydro"/>
</dbReference>
<evidence type="ECO:0000256" key="5">
    <source>
        <dbReference type="ARBA" id="ARBA00022694"/>
    </source>
</evidence>
<accession>A0A0A1UDF0</accession>
<comment type="similarity">
    <text evidence="3">Belongs to the RNase Z family.</text>
</comment>
<dbReference type="RefSeq" id="XP_004258612.1">
    <property type="nucleotide sequence ID" value="XM_004258564.1"/>
</dbReference>
<organism evidence="13 14">
    <name type="scientific">Entamoeba invadens IP1</name>
    <dbReference type="NCBI Taxonomy" id="370355"/>
    <lineage>
        <taxon>Eukaryota</taxon>
        <taxon>Amoebozoa</taxon>
        <taxon>Evosea</taxon>
        <taxon>Archamoebae</taxon>
        <taxon>Mastigamoebida</taxon>
        <taxon>Entamoebidae</taxon>
        <taxon>Entamoeba</taxon>
    </lineage>
</organism>
<evidence type="ECO:0000259" key="12">
    <source>
        <dbReference type="Pfam" id="PF13691"/>
    </source>
</evidence>
<keyword evidence="11" id="KW-0472">Membrane</keyword>
<comment type="cofactor">
    <cofactor evidence="2">
        <name>Zn(2+)</name>
        <dbReference type="ChEBI" id="CHEBI:29105"/>
    </cofactor>
</comment>
<dbReference type="OrthoDB" id="25388at2759"/>
<evidence type="ECO:0000256" key="8">
    <source>
        <dbReference type="ARBA" id="ARBA00022759"/>
    </source>
</evidence>
<keyword evidence="10" id="KW-0862">Zinc</keyword>
<dbReference type="PANTHER" id="PTHR12553:SF49">
    <property type="entry name" value="ZINC PHOSPHODIESTERASE ELAC PROTEIN 2"/>
    <property type="match status" value="1"/>
</dbReference>
<gene>
    <name evidence="13" type="ORF">EIN_396910</name>
</gene>
<keyword evidence="11" id="KW-1133">Transmembrane helix</keyword>
<feature type="domain" description="tRNase Z endonuclease" evidence="12">
    <location>
        <begin position="15"/>
        <end position="65"/>
    </location>
</feature>
<dbReference type="EC" id="3.1.26.11" evidence="4"/>
<dbReference type="Pfam" id="PF13691">
    <property type="entry name" value="Lactamase_B_4"/>
    <property type="match status" value="1"/>
</dbReference>
<dbReference type="VEuPathDB" id="AmoebaDB:EIN_396910"/>
<dbReference type="GO" id="GO:0005739">
    <property type="term" value="C:mitochondrion"/>
    <property type="evidence" value="ECO:0007669"/>
    <property type="project" value="TreeGrafter"/>
</dbReference>
<evidence type="ECO:0000256" key="1">
    <source>
        <dbReference type="ARBA" id="ARBA00000402"/>
    </source>
</evidence>
<dbReference type="GO" id="GO:0046872">
    <property type="term" value="F:metal ion binding"/>
    <property type="evidence" value="ECO:0007669"/>
    <property type="project" value="UniProtKB-KW"/>
</dbReference>
<dbReference type="EMBL" id="KB206411">
    <property type="protein sequence ID" value="ELP91841.1"/>
    <property type="molecule type" value="Genomic_DNA"/>
</dbReference>
<name>A0A0A1UDF0_ENTIV</name>
<keyword evidence="6" id="KW-0540">Nuclease</keyword>
<feature type="transmembrane region" description="Helical" evidence="11">
    <location>
        <begin position="223"/>
        <end position="244"/>
    </location>
</feature>
<proteinExistence type="inferred from homology"/>
<dbReference type="CDD" id="cd16272">
    <property type="entry name" value="RNaseZ_MBL-fold"/>
    <property type="match status" value="1"/>
</dbReference>
<keyword evidence="9" id="KW-0378">Hydrolase</keyword>
<evidence type="ECO:0000256" key="11">
    <source>
        <dbReference type="SAM" id="Phobius"/>
    </source>
</evidence>
<evidence type="ECO:0000313" key="14">
    <source>
        <dbReference type="Proteomes" id="UP000014680"/>
    </source>
</evidence>
<keyword evidence="7" id="KW-0479">Metal-binding</keyword>
<keyword evidence="5" id="KW-0819">tRNA processing</keyword>
<dbReference type="Gene3D" id="3.60.15.10">
    <property type="entry name" value="Ribonuclease Z/Hydroxyacylglutathione hydrolase-like"/>
    <property type="match status" value="2"/>
</dbReference>
<dbReference type="AlphaFoldDB" id="A0A0A1UDF0"/>
<dbReference type="Proteomes" id="UP000014680">
    <property type="component" value="Unassembled WGS sequence"/>
</dbReference>
<dbReference type="SUPFAM" id="SSF56281">
    <property type="entry name" value="Metallo-hydrolase/oxidoreductase"/>
    <property type="match status" value="2"/>
</dbReference>
<dbReference type="Pfam" id="PF23023">
    <property type="entry name" value="Anti-Pycsar_Apyc1"/>
    <property type="match status" value="1"/>
</dbReference>
<evidence type="ECO:0000256" key="2">
    <source>
        <dbReference type="ARBA" id="ARBA00001947"/>
    </source>
</evidence>
<reference evidence="13 14" key="1">
    <citation type="submission" date="2012-10" db="EMBL/GenBank/DDBJ databases">
        <authorList>
            <person name="Zafar N."/>
            <person name="Inman J."/>
            <person name="Hall N."/>
            <person name="Lorenzi H."/>
            <person name="Caler E."/>
        </authorList>
    </citation>
    <scope>NUCLEOTIDE SEQUENCE [LARGE SCALE GENOMIC DNA]</scope>
    <source>
        <strain evidence="13 14">IP1</strain>
    </source>
</reference>
<evidence type="ECO:0000256" key="4">
    <source>
        <dbReference type="ARBA" id="ARBA00012477"/>
    </source>
</evidence>
<evidence type="ECO:0000313" key="13">
    <source>
        <dbReference type="EMBL" id="ELP91841.1"/>
    </source>
</evidence>
<dbReference type="PANTHER" id="PTHR12553">
    <property type="entry name" value="ZINC PHOSPHODIESTERASE ELAC PROTEIN 2"/>
    <property type="match status" value="1"/>
</dbReference>
<dbReference type="GeneID" id="14890874"/>
<dbReference type="GO" id="GO:0042781">
    <property type="term" value="F:3'-tRNA processing endoribonuclease activity"/>
    <property type="evidence" value="ECO:0007669"/>
    <property type="project" value="UniProtKB-EC"/>
</dbReference>
<evidence type="ECO:0000256" key="3">
    <source>
        <dbReference type="ARBA" id="ARBA00007823"/>
    </source>
</evidence>
<evidence type="ECO:0000256" key="7">
    <source>
        <dbReference type="ARBA" id="ARBA00022723"/>
    </source>
</evidence>
<dbReference type="InterPro" id="IPR047151">
    <property type="entry name" value="RNZ2-like"/>
</dbReference>
<keyword evidence="11" id="KW-0812">Transmembrane</keyword>
<sequence length="616" mass="69663">MSLKVLILGNGTSQIAPSFIVDINSYRYLFNVPESTQRLFLEKELKMSKLSGVYVTSSDWSCCSGVIPAYSNLFKTNFRKVPFHMPQGAYKLIKAVDFMPCSDDDVKKRWTFNEKVTVHSKTTFTPLIIPIENKETLCYTISLPPVPGKFNTDKADSLKVPKAKRGILVKQGFLKLEDGSVIQKTQVCSPEITLGDILVLHFTSEKQCIYFIETYAKKIIKSLVCVILIINTSLLTFVPLVNFLKQFQCKKIFLKDWTSPPLKFSSESFVRTNMFHSAYNKLLPGYAPEITYSSTEEGFTAINSVITLFPVEQEITNTTDFMVKIPERAPLPLTKAEQFEVKILGTGGAFPGVFRDVSCNVLKIGNTTIVVDMGEGGAFHLLQNNVSIDSIDMFYFTHIHMDHIYGLLTALTFRKKRALVIGPLGFERRVRNFLKESKLNLEVMYVDHKLFSEDLLCQKAKAIINTLNINIQTKLLKHKLEPNYGVRFSNTEVSVVFSGDTVPCENDAQLCQDADYVIHECNYEDDNEQMAIDRGHSCKNLIEKCLTRCNNKVIVLNHISQRSSSCLVLKSDILPIVLSFDGMTFNENIKKEWQSVNTITSLYDTDITTEPEVVSD</sequence>
<protein>
    <recommendedName>
        <fullName evidence="4">ribonuclease Z</fullName>
        <ecNumber evidence="4">3.1.26.11</ecNumber>
    </recommendedName>
</protein>
<dbReference type="GO" id="GO:1990180">
    <property type="term" value="P:mitochondrial tRNA 3'-end processing"/>
    <property type="evidence" value="ECO:0007669"/>
    <property type="project" value="TreeGrafter"/>
</dbReference>
<comment type="catalytic activity">
    <reaction evidence="1">
        <text>Endonucleolytic cleavage of RNA, removing extra 3' nucleotides from tRNA precursor, generating 3' termini of tRNAs. A 3'-hydroxy group is left at the tRNA terminus and a 5'-phosphoryl group is left at the trailer molecule.</text>
        <dbReference type="EC" id="3.1.26.11"/>
    </reaction>
</comment>
<evidence type="ECO:0000256" key="10">
    <source>
        <dbReference type="ARBA" id="ARBA00022833"/>
    </source>
</evidence>
<dbReference type="InterPro" id="IPR027794">
    <property type="entry name" value="tRNase_Z_dom"/>
</dbReference>
<keyword evidence="8" id="KW-0255">Endonuclease</keyword>